<protein>
    <submittedName>
        <fullName evidence="1">Uncharacterized protein</fullName>
    </submittedName>
</protein>
<evidence type="ECO:0000313" key="2">
    <source>
        <dbReference type="Proteomes" id="UP000321026"/>
    </source>
</evidence>
<gene>
    <name evidence="1" type="ORF">E6Q11_01815</name>
</gene>
<sequence>MKAVELIQQAFELVNIYPKFQTLTDYDVTNGHQILNDIFNSWGATASFIPFQTEIKFNMTDGQGKYTVGQGGSYDINSPPIIQCMYGRINYDKVSFPLSIIDEQMFNNIAYRKWKGIPSQLLVRPYIDYTELYFIPEPISSLECILLVKPRFYGVGLYDELDDIPPDYLCHIKYVMVAAIASMYNKQLTPFLAEKSQLAKSSIASQNPTDVSIRTDERLRSSNRFGFRNFYNYW</sequence>
<proteinExistence type="predicted"/>
<dbReference type="AlphaFoldDB" id="A0A5C7J972"/>
<dbReference type="Proteomes" id="UP000321026">
    <property type="component" value="Unassembled WGS sequence"/>
</dbReference>
<organism evidence="1 2">
    <name type="scientific">Candidatus Dojkabacteria bacterium</name>
    <dbReference type="NCBI Taxonomy" id="2099670"/>
    <lineage>
        <taxon>Bacteria</taxon>
        <taxon>Candidatus Dojkabacteria</taxon>
    </lineage>
</organism>
<comment type="caution">
    <text evidence="1">The sequence shown here is derived from an EMBL/GenBank/DDBJ whole genome shotgun (WGS) entry which is preliminary data.</text>
</comment>
<reference evidence="1 2" key="1">
    <citation type="submission" date="2018-09" db="EMBL/GenBank/DDBJ databases">
        <title>Metagenome Assembled Genomes from an Advanced Water Purification Facility.</title>
        <authorList>
            <person name="Stamps B.W."/>
            <person name="Spear J.R."/>
        </authorList>
    </citation>
    <scope>NUCLEOTIDE SEQUENCE [LARGE SCALE GENOMIC DNA]</scope>
    <source>
        <strain evidence="1">Bin_63_2</strain>
    </source>
</reference>
<name>A0A5C7J972_9BACT</name>
<dbReference type="EMBL" id="SSDS01000029">
    <property type="protein sequence ID" value="TXG78027.1"/>
    <property type="molecule type" value="Genomic_DNA"/>
</dbReference>
<evidence type="ECO:0000313" key="1">
    <source>
        <dbReference type="EMBL" id="TXG78027.1"/>
    </source>
</evidence>
<accession>A0A5C7J972</accession>